<dbReference type="InterPro" id="IPR038379">
    <property type="entry name" value="SecE_sf"/>
</dbReference>
<dbReference type="InterPro" id="IPR001901">
    <property type="entry name" value="Translocase_SecE/Sec61-g"/>
</dbReference>
<dbReference type="Pfam" id="PF00584">
    <property type="entry name" value="SecE"/>
    <property type="match status" value="1"/>
</dbReference>
<dbReference type="Proteomes" id="UP000255036">
    <property type="component" value="Unassembled WGS sequence"/>
</dbReference>
<proteinExistence type="predicted"/>
<reference evidence="9 10" key="1">
    <citation type="submission" date="2018-07" db="EMBL/GenBank/DDBJ databases">
        <title>Anaerosacharophilus polymeroproducens gen. nov. sp. nov., an anaerobic bacterium isolated from salt field.</title>
        <authorList>
            <person name="Kim W."/>
            <person name="Yang S.-H."/>
            <person name="Oh J."/>
            <person name="Lee J.-H."/>
            <person name="Kwon K.K."/>
        </authorList>
    </citation>
    <scope>NUCLEOTIDE SEQUENCE [LARGE SCALE GENOMIC DNA]</scope>
    <source>
        <strain evidence="9 10">MCWD5</strain>
    </source>
</reference>
<evidence type="ECO:0000256" key="7">
    <source>
        <dbReference type="ARBA" id="ARBA00023136"/>
    </source>
</evidence>
<evidence type="ECO:0000256" key="1">
    <source>
        <dbReference type="ARBA" id="ARBA00004370"/>
    </source>
</evidence>
<keyword evidence="4" id="KW-0653">Protein transport</keyword>
<sequence>MGEAVKENAPKTSWTTGLKAEFKKIIWPDKQSLVRQTIAVIAVSVALGVLTTIIDAVLKYGVDIIVNL</sequence>
<dbReference type="Gene3D" id="1.20.5.1030">
    <property type="entry name" value="Preprotein translocase secy subunit"/>
    <property type="match status" value="1"/>
</dbReference>
<keyword evidence="6" id="KW-0811">Translocation</keyword>
<dbReference type="GO" id="GO:0009306">
    <property type="term" value="P:protein secretion"/>
    <property type="evidence" value="ECO:0007669"/>
    <property type="project" value="InterPro"/>
</dbReference>
<keyword evidence="7 8" id="KW-0472">Membrane</keyword>
<dbReference type="GO" id="GO:0008320">
    <property type="term" value="F:protein transmembrane transporter activity"/>
    <property type="evidence" value="ECO:0007669"/>
    <property type="project" value="InterPro"/>
</dbReference>
<evidence type="ECO:0000256" key="3">
    <source>
        <dbReference type="ARBA" id="ARBA00022692"/>
    </source>
</evidence>
<evidence type="ECO:0000256" key="6">
    <source>
        <dbReference type="ARBA" id="ARBA00023010"/>
    </source>
</evidence>
<comment type="caution">
    <text evidence="9">The sequence shown here is derived from an EMBL/GenBank/DDBJ whole genome shotgun (WGS) entry which is preliminary data.</text>
</comment>
<evidence type="ECO:0000256" key="2">
    <source>
        <dbReference type="ARBA" id="ARBA00022448"/>
    </source>
</evidence>
<feature type="transmembrane region" description="Helical" evidence="8">
    <location>
        <begin position="37"/>
        <end position="58"/>
    </location>
</feature>
<keyword evidence="2" id="KW-0813">Transport</keyword>
<dbReference type="EMBL" id="QRCT01000051">
    <property type="protein sequence ID" value="RDU21836.1"/>
    <property type="molecule type" value="Genomic_DNA"/>
</dbReference>
<dbReference type="InterPro" id="IPR005807">
    <property type="entry name" value="SecE_bac"/>
</dbReference>
<dbReference type="GO" id="GO:0006886">
    <property type="term" value="P:intracellular protein transport"/>
    <property type="evidence" value="ECO:0007669"/>
    <property type="project" value="InterPro"/>
</dbReference>
<evidence type="ECO:0000256" key="5">
    <source>
        <dbReference type="ARBA" id="ARBA00022989"/>
    </source>
</evidence>
<keyword evidence="10" id="KW-1185">Reference proteome</keyword>
<keyword evidence="5 8" id="KW-1133">Transmembrane helix</keyword>
<dbReference type="NCBIfam" id="TIGR00964">
    <property type="entry name" value="secE_bact"/>
    <property type="match status" value="1"/>
</dbReference>
<gene>
    <name evidence="9" type="primary">secE</name>
    <name evidence="9" type="ORF">DWV06_17790</name>
</gene>
<evidence type="ECO:0000313" key="10">
    <source>
        <dbReference type="Proteomes" id="UP000255036"/>
    </source>
</evidence>
<dbReference type="GO" id="GO:0006605">
    <property type="term" value="P:protein targeting"/>
    <property type="evidence" value="ECO:0007669"/>
    <property type="project" value="InterPro"/>
</dbReference>
<accession>A0A371AQI2</accession>
<evidence type="ECO:0000256" key="8">
    <source>
        <dbReference type="SAM" id="Phobius"/>
    </source>
</evidence>
<dbReference type="AlphaFoldDB" id="A0A371AQI2"/>
<keyword evidence="3 8" id="KW-0812">Transmembrane</keyword>
<dbReference type="GO" id="GO:0016020">
    <property type="term" value="C:membrane"/>
    <property type="evidence" value="ECO:0007669"/>
    <property type="project" value="UniProtKB-SubCell"/>
</dbReference>
<evidence type="ECO:0000313" key="9">
    <source>
        <dbReference type="EMBL" id="RDU21836.1"/>
    </source>
</evidence>
<dbReference type="OrthoDB" id="9807958at2"/>
<name>A0A371AQI2_9FIRM</name>
<dbReference type="RefSeq" id="WP_115483568.1">
    <property type="nucleotide sequence ID" value="NZ_QRCT01000051.1"/>
</dbReference>
<comment type="subcellular location">
    <subcellularLocation>
        <location evidence="1">Membrane</location>
    </subcellularLocation>
</comment>
<evidence type="ECO:0000256" key="4">
    <source>
        <dbReference type="ARBA" id="ARBA00022927"/>
    </source>
</evidence>
<organism evidence="9 10">
    <name type="scientific">Anaerosacchariphilus polymeriproducens</name>
    <dbReference type="NCBI Taxonomy" id="1812858"/>
    <lineage>
        <taxon>Bacteria</taxon>
        <taxon>Bacillati</taxon>
        <taxon>Bacillota</taxon>
        <taxon>Clostridia</taxon>
        <taxon>Lachnospirales</taxon>
        <taxon>Lachnospiraceae</taxon>
        <taxon>Anaerosacchariphilus</taxon>
    </lineage>
</organism>
<protein>
    <submittedName>
        <fullName evidence="9">Preprotein translocase subunit SecE</fullName>
    </submittedName>
</protein>